<feature type="transmembrane region" description="Helical" evidence="1">
    <location>
        <begin position="77"/>
        <end position="98"/>
    </location>
</feature>
<evidence type="ECO:0000256" key="1">
    <source>
        <dbReference type="SAM" id="Phobius"/>
    </source>
</evidence>
<accession>A0A0M3HZ23</accession>
<keyword evidence="1" id="KW-0812">Transmembrane</keyword>
<keyword evidence="2" id="KW-1185">Reference proteome</keyword>
<organism evidence="2 3">
    <name type="scientific">Ascaris lumbricoides</name>
    <name type="common">Giant roundworm</name>
    <dbReference type="NCBI Taxonomy" id="6252"/>
    <lineage>
        <taxon>Eukaryota</taxon>
        <taxon>Metazoa</taxon>
        <taxon>Ecdysozoa</taxon>
        <taxon>Nematoda</taxon>
        <taxon>Chromadorea</taxon>
        <taxon>Rhabditida</taxon>
        <taxon>Spirurina</taxon>
        <taxon>Ascaridomorpha</taxon>
        <taxon>Ascaridoidea</taxon>
        <taxon>Ascarididae</taxon>
        <taxon>Ascaris</taxon>
    </lineage>
</organism>
<keyword evidence="1" id="KW-1133">Transmembrane helix</keyword>
<evidence type="ECO:0000313" key="2">
    <source>
        <dbReference type="Proteomes" id="UP000036681"/>
    </source>
</evidence>
<sequence>MWISAVKEQRNSSVSAFCPLPDVIGDDIEEMHLRMRIWVPIYSLGILGIALCIFLIKQMKQSWRYAINENSPIDKQHFTCVLIRAVLCVLSVNLPFMFIADKPINSTLYMNRDYISRLIYGISVCLCQPLIYFALLATFREDVNLVFKRYSHNTKRQWVSADDPPIEMGNGIVTTVTQFGSWYSSAGNIIGEAGLPLPDSSNKERSISFYDSPVNVNNSSVSNAYRMSAMRNAIRAEK</sequence>
<proteinExistence type="predicted"/>
<dbReference type="AlphaFoldDB" id="A0A0M3HZ23"/>
<dbReference type="Proteomes" id="UP000036681">
    <property type="component" value="Unplaced"/>
</dbReference>
<name>A0A0M3HZ23_ASCLU</name>
<keyword evidence="1" id="KW-0472">Membrane</keyword>
<reference evidence="3" key="1">
    <citation type="submission" date="2017-02" db="UniProtKB">
        <authorList>
            <consortium name="WormBaseParasite"/>
        </authorList>
    </citation>
    <scope>IDENTIFICATION</scope>
</reference>
<protein>
    <submittedName>
        <fullName evidence="3">G_PROTEIN_RECEP_F1_2 domain-containing protein</fullName>
    </submittedName>
</protein>
<feature type="transmembrane region" description="Helical" evidence="1">
    <location>
        <begin position="37"/>
        <end position="56"/>
    </location>
</feature>
<dbReference type="WBParaSite" id="ALUE_0000886301-mRNA-1">
    <property type="protein sequence ID" value="ALUE_0000886301-mRNA-1"/>
    <property type="gene ID" value="ALUE_0000886301"/>
</dbReference>
<evidence type="ECO:0000313" key="3">
    <source>
        <dbReference type="WBParaSite" id="ALUE_0000886301-mRNA-1"/>
    </source>
</evidence>
<dbReference type="SUPFAM" id="SSF81321">
    <property type="entry name" value="Family A G protein-coupled receptor-like"/>
    <property type="match status" value="1"/>
</dbReference>
<feature type="transmembrane region" description="Helical" evidence="1">
    <location>
        <begin position="118"/>
        <end position="139"/>
    </location>
</feature>